<comment type="cofactor">
    <cofactor evidence="1">
        <name>(R)-lipoate</name>
        <dbReference type="ChEBI" id="CHEBI:83088"/>
    </cofactor>
</comment>
<feature type="domain" description="Lipoyl-binding" evidence="7">
    <location>
        <begin position="101"/>
        <end position="176"/>
    </location>
</feature>
<evidence type="ECO:0000256" key="1">
    <source>
        <dbReference type="ARBA" id="ARBA00001938"/>
    </source>
</evidence>
<dbReference type="PANTHER" id="PTHR43178">
    <property type="entry name" value="DIHYDROLIPOAMIDE ACETYLTRANSFERASE COMPONENT OF PYRUVATE DEHYDROGENASE COMPLEX"/>
    <property type="match status" value="1"/>
</dbReference>
<dbReference type="Gene3D" id="4.10.320.10">
    <property type="entry name" value="E3-binding domain"/>
    <property type="match status" value="1"/>
</dbReference>
<evidence type="ECO:0000256" key="6">
    <source>
        <dbReference type="ARBA" id="ARBA00023315"/>
    </source>
</evidence>
<dbReference type="InterPro" id="IPR000073">
    <property type="entry name" value="AB_hydrolase_1"/>
</dbReference>
<evidence type="ECO:0000259" key="7">
    <source>
        <dbReference type="PROSITE" id="PS50968"/>
    </source>
</evidence>
<evidence type="ECO:0000313" key="9">
    <source>
        <dbReference type="EMBL" id="GGW39782.1"/>
    </source>
</evidence>
<dbReference type="SUPFAM" id="SSF51230">
    <property type="entry name" value="Single hybrid motif"/>
    <property type="match status" value="2"/>
</dbReference>
<dbReference type="PANTHER" id="PTHR43178:SF5">
    <property type="entry name" value="LIPOAMIDE ACYLTRANSFERASE COMPONENT OF BRANCHED-CHAIN ALPHA-KETO ACID DEHYDROGENASE COMPLEX, MITOCHONDRIAL"/>
    <property type="match status" value="1"/>
</dbReference>
<dbReference type="PROSITE" id="PS51826">
    <property type="entry name" value="PSBD"/>
    <property type="match status" value="1"/>
</dbReference>
<dbReference type="EMBL" id="BMYQ01000011">
    <property type="protein sequence ID" value="GGW39782.1"/>
    <property type="molecule type" value="Genomic_DNA"/>
</dbReference>
<dbReference type="Pfam" id="PF02817">
    <property type="entry name" value="E3_binding"/>
    <property type="match status" value="1"/>
</dbReference>
<comment type="caution">
    <text evidence="9">The sequence shown here is derived from an EMBL/GenBank/DDBJ whole genome shotgun (WGS) entry which is preliminary data.</text>
</comment>
<protein>
    <submittedName>
        <fullName evidence="9">Acetoin dehydrogenase dihydrolipoyllysine-residue acetyltransferase subunit</fullName>
    </submittedName>
</protein>
<dbReference type="RefSeq" id="WP_268247286.1">
    <property type="nucleotide sequence ID" value="NZ_BMYQ01000011.1"/>
</dbReference>
<comment type="subunit">
    <text evidence="3">Forms a 24-polypeptide structural core with octahedral symmetry.</text>
</comment>
<dbReference type="CDD" id="cd06849">
    <property type="entry name" value="lipoyl_domain"/>
    <property type="match status" value="2"/>
</dbReference>
<sequence>MPVEVILPKVDMDMTHGTLAVWHVAPGDQVAKGAALFDIETDKAAMEVESPASGRLHAVTAKPGDKVAVGTVVALIYTEGESVAEVPAPPVAEVPSSGPQPIEVILPKVDMDMSHGTLAAWHVAEGGSVTKGTALFDIETDKAAMEVEAPATGTLHHLMAAPGDKVPVGDVVAHIYPPGMAVGPRPARAAIATPAELPPTPSDPAPMPAPMMAAKSIAHSGIDGNVRATPAARASARQAGLTLAEVKGTGPMGRIQSDDVTMHLEGQSGEICGSTPVGPAIWSPQPGPLHVSHRMGAGIPLVLLHGFTADSQSWAPFEKALGPDQPLIRIDLPGHGRSPRRRLRSFADLARMLVEAFDEATRTHDRVHLLGHSLGGALALAIADIRARNVASLTLIAPAGLGPEIDGASLLGITRASRAESLAPWLRRLTATPEGISDDYARAAMKQRNDPALRATQADMAEILFPDGVQPFDLRPALARVECPTALIWGRKDHILPYRHSLAAGGDFAIHLLSDAGHVPQIECPDRVARIVERHQSGALAGKR</sequence>
<keyword evidence="6" id="KW-0012">Acyltransferase</keyword>
<dbReference type="GO" id="GO:0031405">
    <property type="term" value="F:lipoic acid binding"/>
    <property type="evidence" value="ECO:0007669"/>
    <property type="project" value="TreeGrafter"/>
</dbReference>
<evidence type="ECO:0000256" key="2">
    <source>
        <dbReference type="ARBA" id="ARBA00007317"/>
    </source>
</evidence>
<keyword evidence="5" id="KW-0450">Lipoyl</keyword>
<dbReference type="PROSITE" id="PS00189">
    <property type="entry name" value="LIPOYL"/>
    <property type="match status" value="2"/>
</dbReference>
<accession>A0A918J028</accession>
<name>A0A918J028_9RHOB</name>
<reference evidence="9" key="2">
    <citation type="submission" date="2020-09" db="EMBL/GenBank/DDBJ databases">
        <authorList>
            <person name="Sun Q."/>
            <person name="Kim S."/>
        </authorList>
    </citation>
    <scope>NUCLEOTIDE SEQUENCE</scope>
    <source>
        <strain evidence="9">KCTC 23714</strain>
    </source>
</reference>
<keyword evidence="4" id="KW-0808">Transferase</keyword>
<reference evidence="9" key="1">
    <citation type="journal article" date="2014" name="Int. J. Syst. Evol. Microbiol.">
        <title>Complete genome sequence of Corynebacterium casei LMG S-19264T (=DSM 44701T), isolated from a smear-ripened cheese.</title>
        <authorList>
            <consortium name="US DOE Joint Genome Institute (JGI-PGF)"/>
            <person name="Walter F."/>
            <person name="Albersmeier A."/>
            <person name="Kalinowski J."/>
            <person name="Ruckert C."/>
        </authorList>
    </citation>
    <scope>NUCLEOTIDE SEQUENCE</scope>
    <source>
        <strain evidence="9">KCTC 23714</strain>
    </source>
</reference>
<dbReference type="InterPro" id="IPR004167">
    <property type="entry name" value="PSBD"/>
</dbReference>
<dbReference type="Pfam" id="PF00364">
    <property type="entry name" value="Biotin_lipoyl"/>
    <property type="match status" value="2"/>
</dbReference>
<dbReference type="InterPro" id="IPR000089">
    <property type="entry name" value="Biotin_lipoyl"/>
</dbReference>
<gene>
    <name evidence="9" type="ORF">GCM10011452_30180</name>
</gene>
<proteinExistence type="inferred from homology"/>
<feature type="domain" description="Lipoyl-binding" evidence="7">
    <location>
        <begin position="2"/>
        <end position="77"/>
    </location>
</feature>
<dbReference type="Proteomes" id="UP000628984">
    <property type="component" value="Unassembled WGS sequence"/>
</dbReference>
<evidence type="ECO:0000256" key="4">
    <source>
        <dbReference type="ARBA" id="ARBA00022679"/>
    </source>
</evidence>
<dbReference type="PRINTS" id="PR00111">
    <property type="entry name" value="ABHYDROLASE"/>
</dbReference>
<dbReference type="InterPro" id="IPR029058">
    <property type="entry name" value="AB_hydrolase_fold"/>
</dbReference>
<comment type="similarity">
    <text evidence="2">Belongs to the 2-oxoacid dehydrogenase family.</text>
</comment>
<dbReference type="Gene3D" id="2.40.50.100">
    <property type="match status" value="2"/>
</dbReference>
<organism evidence="9 10">
    <name type="scientific">Gemmobacter lanyuensis</name>
    <dbReference type="NCBI Taxonomy" id="1054497"/>
    <lineage>
        <taxon>Bacteria</taxon>
        <taxon>Pseudomonadati</taxon>
        <taxon>Pseudomonadota</taxon>
        <taxon>Alphaproteobacteria</taxon>
        <taxon>Rhodobacterales</taxon>
        <taxon>Paracoccaceae</taxon>
        <taxon>Gemmobacter</taxon>
    </lineage>
</organism>
<feature type="domain" description="Peripheral subunit-binding (PSBD)" evidence="8">
    <location>
        <begin position="227"/>
        <end position="264"/>
    </location>
</feature>
<keyword evidence="10" id="KW-1185">Reference proteome</keyword>
<dbReference type="InterPro" id="IPR036625">
    <property type="entry name" value="E3-bd_dom_sf"/>
</dbReference>
<evidence type="ECO:0000259" key="8">
    <source>
        <dbReference type="PROSITE" id="PS51826"/>
    </source>
</evidence>
<dbReference type="SUPFAM" id="SSF47005">
    <property type="entry name" value="Peripheral subunit-binding domain of 2-oxo acid dehydrogenase complex"/>
    <property type="match status" value="1"/>
</dbReference>
<dbReference type="GO" id="GO:0005737">
    <property type="term" value="C:cytoplasm"/>
    <property type="evidence" value="ECO:0007669"/>
    <property type="project" value="TreeGrafter"/>
</dbReference>
<dbReference type="Pfam" id="PF12697">
    <property type="entry name" value="Abhydrolase_6"/>
    <property type="match status" value="1"/>
</dbReference>
<dbReference type="SUPFAM" id="SSF53474">
    <property type="entry name" value="alpha/beta-Hydrolases"/>
    <property type="match status" value="1"/>
</dbReference>
<dbReference type="Gene3D" id="3.40.50.1820">
    <property type="entry name" value="alpha/beta hydrolase"/>
    <property type="match status" value="1"/>
</dbReference>
<dbReference type="AlphaFoldDB" id="A0A918J028"/>
<dbReference type="InterPro" id="IPR050743">
    <property type="entry name" value="2-oxoacid_DH_E2_comp"/>
</dbReference>
<dbReference type="NCBIfam" id="NF011457">
    <property type="entry name" value="PRK14875.1"/>
    <property type="match status" value="1"/>
</dbReference>
<evidence type="ECO:0000256" key="5">
    <source>
        <dbReference type="ARBA" id="ARBA00022823"/>
    </source>
</evidence>
<dbReference type="GO" id="GO:0016407">
    <property type="term" value="F:acetyltransferase activity"/>
    <property type="evidence" value="ECO:0007669"/>
    <property type="project" value="TreeGrafter"/>
</dbReference>
<dbReference type="InterPro" id="IPR003016">
    <property type="entry name" value="2-oxoA_DH_lipoyl-BS"/>
</dbReference>
<evidence type="ECO:0000256" key="3">
    <source>
        <dbReference type="ARBA" id="ARBA00011484"/>
    </source>
</evidence>
<dbReference type="PROSITE" id="PS50968">
    <property type="entry name" value="BIOTINYL_LIPOYL"/>
    <property type="match status" value="2"/>
</dbReference>
<evidence type="ECO:0000313" key="10">
    <source>
        <dbReference type="Proteomes" id="UP000628984"/>
    </source>
</evidence>
<dbReference type="InterPro" id="IPR011053">
    <property type="entry name" value="Single_hybrid_motif"/>
</dbReference>